<organism evidence="2">
    <name type="scientific">termite gut metagenome</name>
    <dbReference type="NCBI Taxonomy" id="433724"/>
    <lineage>
        <taxon>unclassified sequences</taxon>
        <taxon>metagenomes</taxon>
        <taxon>organismal metagenomes</taxon>
    </lineage>
</organism>
<comment type="caution">
    <text evidence="2">The sequence shown here is derived from an EMBL/GenBank/DDBJ whole genome shotgun (WGS) entry which is preliminary data.</text>
</comment>
<dbReference type="Pfam" id="PF00176">
    <property type="entry name" value="SNF2-rel_dom"/>
    <property type="match status" value="1"/>
</dbReference>
<protein>
    <recommendedName>
        <fullName evidence="1">Helicase ATP-binding domain-containing protein</fullName>
    </recommendedName>
</protein>
<accession>A0A5J4SUU2</accession>
<dbReference type="InterPro" id="IPR014001">
    <property type="entry name" value="Helicase_ATP-bd"/>
</dbReference>
<dbReference type="Gene3D" id="3.40.50.300">
    <property type="entry name" value="P-loop containing nucleotide triphosphate hydrolases"/>
    <property type="match status" value="2"/>
</dbReference>
<sequence length="398" mass="46473">MLLQNQLSAIKKLEKYKVGALFMSPGTGKTRACLELVNSVKGIDSVFYFAPLRTIANCCDEVEKWGSFHVPVQYTGVESISASDRIFLNVRSQIEKATNPFIVIDESIKIKNIGAKRTKRLLELSKLTPYKLILNGTPLSKNLLDLKPQMDFLSSKILSMTNGEFKDTFCEYTTITKRTGNHTQYTKEYITGYSNIDYLYKLIGRYVFECDLKLQIAQCYNTLFYDLSEEEEEEYQKIKKSFLSDESLECKNNNIFLEMTQKMQHAYCCSPEKFDLLDTLFKEIDEARTIIFCKYIRSRETCEQYFKKATVLSYQKEALGLNLQHLCYTVYFDKIWDYALRLQSGRRTFRTGQEYDCRYWDLTGSAKLEGLIDRNIDKKRSMLEYLKSKSKKELIEEL</sequence>
<dbReference type="EMBL" id="SNRY01000056">
    <property type="protein sequence ID" value="KAA6348970.1"/>
    <property type="molecule type" value="Genomic_DNA"/>
</dbReference>
<name>A0A5J4SUU2_9ZZZZ</name>
<evidence type="ECO:0000313" key="2">
    <source>
        <dbReference type="EMBL" id="KAA6348970.1"/>
    </source>
</evidence>
<proteinExistence type="predicted"/>
<dbReference type="Gene3D" id="3.40.50.10810">
    <property type="entry name" value="Tandem AAA-ATPase domain"/>
    <property type="match status" value="1"/>
</dbReference>
<dbReference type="InterPro" id="IPR027417">
    <property type="entry name" value="P-loop_NTPase"/>
</dbReference>
<dbReference type="AlphaFoldDB" id="A0A5J4SUU2"/>
<dbReference type="SUPFAM" id="SSF52540">
    <property type="entry name" value="P-loop containing nucleoside triphosphate hydrolases"/>
    <property type="match status" value="2"/>
</dbReference>
<reference evidence="2" key="1">
    <citation type="submission" date="2019-03" db="EMBL/GenBank/DDBJ databases">
        <title>Single cell metagenomics reveals metabolic interactions within the superorganism composed of flagellate Streblomastix strix and complex community of Bacteroidetes bacteria on its surface.</title>
        <authorList>
            <person name="Treitli S.C."/>
            <person name="Kolisko M."/>
            <person name="Husnik F."/>
            <person name="Keeling P."/>
            <person name="Hampl V."/>
        </authorList>
    </citation>
    <scope>NUCLEOTIDE SEQUENCE</scope>
    <source>
        <strain evidence="2">STM</strain>
    </source>
</reference>
<dbReference type="InterPro" id="IPR000330">
    <property type="entry name" value="SNF2_N"/>
</dbReference>
<dbReference type="PANTHER" id="PTHR10799">
    <property type="entry name" value="SNF2/RAD54 HELICASE FAMILY"/>
    <property type="match status" value="1"/>
</dbReference>
<gene>
    <name evidence="2" type="ORF">EZS27_003570</name>
</gene>
<dbReference type="GO" id="GO:0005524">
    <property type="term" value="F:ATP binding"/>
    <property type="evidence" value="ECO:0007669"/>
    <property type="project" value="InterPro"/>
</dbReference>
<evidence type="ECO:0000259" key="1">
    <source>
        <dbReference type="PROSITE" id="PS51192"/>
    </source>
</evidence>
<dbReference type="PROSITE" id="PS51192">
    <property type="entry name" value="HELICASE_ATP_BIND_1"/>
    <property type="match status" value="1"/>
</dbReference>
<dbReference type="InterPro" id="IPR038718">
    <property type="entry name" value="SNF2-like_sf"/>
</dbReference>
<feature type="domain" description="Helicase ATP-binding" evidence="1">
    <location>
        <begin position="10"/>
        <end position="156"/>
    </location>
</feature>